<dbReference type="Proteomes" id="UP001596512">
    <property type="component" value="Unassembled WGS sequence"/>
</dbReference>
<gene>
    <name evidence="1" type="ORF">ACFQV2_24020</name>
</gene>
<evidence type="ECO:0008006" key="3">
    <source>
        <dbReference type="Google" id="ProtNLM"/>
    </source>
</evidence>
<protein>
    <recommendedName>
        <fullName evidence="3">AAA domain-containing protein</fullName>
    </recommendedName>
</protein>
<comment type="caution">
    <text evidence="1">The sequence shown here is derived from an EMBL/GenBank/DDBJ whole genome shotgun (WGS) entry which is preliminary data.</text>
</comment>
<keyword evidence="2" id="KW-1185">Reference proteome</keyword>
<proteinExistence type="predicted"/>
<name>A0ABW2TT50_9PSEU</name>
<sequence>MRELLRGRLAVVVAAAGYGKTTAVRRWLREAGERAVVVDDVHPDRLPDPPGAPDRLVLISREPIPVSALLRYDLGAPVEIGPRQLALSARRTAALLASQHGVTDPEAAAAVHELTAGWPALALLAGAHAAEPADVLSRPGTPLHDYIAAEVLGPSPTTPSTCSPT</sequence>
<reference evidence="2" key="1">
    <citation type="journal article" date="2019" name="Int. J. Syst. Evol. Microbiol.">
        <title>The Global Catalogue of Microorganisms (GCM) 10K type strain sequencing project: providing services to taxonomists for standard genome sequencing and annotation.</title>
        <authorList>
            <consortium name="The Broad Institute Genomics Platform"/>
            <consortium name="The Broad Institute Genome Sequencing Center for Infectious Disease"/>
            <person name="Wu L."/>
            <person name="Ma J."/>
        </authorList>
    </citation>
    <scope>NUCLEOTIDE SEQUENCE [LARGE SCALE GENOMIC DNA]</scope>
    <source>
        <strain evidence="2">JCM 17695</strain>
    </source>
</reference>
<accession>A0ABW2TT50</accession>
<evidence type="ECO:0000313" key="1">
    <source>
        <dbReference type="EMBL" id="MFC7616082.1"/>
    </source>
</evidence>
<organism evidence="1 2">
    <name type="scientific">Actinokineospora soli</name>
    <dbReference type="NCBI Taxonomy" id="1048753"/>
    <lineage>
        <taxon>Bacteria</taxon>
        <taxon>Bacillati</taxon>
        <taxon>Actinomycetota</taxon>
        <taxon>Actinomycetes</taxon>
        <taxon>Pseudonocardiales</taxon>
        <taxon>Pseudonocardiaceae</taxon>
        <taxon>Actinokineospora</taxon>
    </lineage>
</organism>
<evidence type="ECO:0000313" key="2">
    <source>
        <dbReference type="Proteomes" id="UP001596512"/>
    </source>
</evidence>
<dbReference type="EMBL" id="JBHTEY010000004">
    <property type="protein sequence ID" value="MFC7616082.1"/>
    <property type="molecule type" value="Genomic_DNA"/>
</dbReference>